<dbReference type="GO" id="GO:0051082">
    <property type="term" value="F:unfolded protein binding"/>
    <property type="evidence" value="ECO:0007669"/>
    <property type="project" value="TreeGrafter"/>
</dbReference>
<comment type="caution">
    <text evidence="14">The sequence shown here is derived from an EMBL/GenBank/DDBJ whole genome shotgun (WGS) entry which is preliminary data.</text>
</comment>
<dbReference type="GO" id="GO:0071555">
    <property type="term" value="P:cell wall organization"/>
    <property type="evidence" value="ECO:0007669"/>
    <property type="project" value="UniProtKB-KW"/>
</dbReference>
<sequence>MSQNGFVNNICQNTPIPMCFLIRAANDLSFASSSQSPDVFQGFGAISLCYSRSVNLANTTIFQIPTAFIYFITIATIMIILNGINKKYTAIGRSEYSIFFQLVLISVFLQMVVECGVVPHHSFVFVHFVSLQIAMTGCVCALLFTNGLLGFKIWEDGTRKSYTILAVIGVVAFVANFLVAFGSFNDWFGVSNHNTVIQFATTAEGNINKDVLLNTIEGITNTMNSLIPLNSNRNIKQTKVIGILVVNYGLNAIFILLYVVSQIAISILIVKNYWISGTVILGAFFFASGQLFLYKMSLLVCTASNHYIDGLLLQSLGNLFAFMMIYKSWEISTQEDLEFSVTSHKTMPNGHEKIH</sequence>
<evidence type="ECO:0000256" key="10">
    <source>
        <dbReference type="ARBA" id="ARBA00022989"/>
    </source>
</evidence>
<evidence type="ECO:0000256" key="5">
    <source>
        <dbReference type="ARBA" id="ARBA00018354"/>
    </source>
</evidence>
<dbReference type="PANTHER" id="PTHR35329">
    <property type="entry name" value="CHITIN SYNTHASE EXPORT CHAPERONE"/>
    <property type="match status" value="1"/>
</dbReference>
<dbReference type="Proteomes" id="UP000095728">
    <property type="component" value="Unassembled WGS sequence"/>
</dbReference>
<dbReference type="GO" id="GO:0015031">
    <property type="term" value="P:protein transport"/>
    <property type="evidence" value="ECO:0007669"/>
    <property type="project" value="UniProtKB-KW"/>
</dbReference>
<evidence type="ECO:0000256" key="2">
    <source>
        <dbReference type="ARBA" id="ARBA00004477"/>
    </source>
</evidence>
<feature type="transmembrane region" description="Helical" evidence="13">
    <location>
        <begin position="273"/>
        <end position="294"/>
    </location>
</feature>
<evidence type="ECO:0000313" key="14">
    <source>
        <dbReference type="EMBL" id="OEJ88363.1"/>
    </source>
</evidence>
<name>A0A1E5RNS7_9ASCO</name>
<dbReference type="Pfam" id="PF12271">
    <property type="entry name" value="Chs7"/>
    <property type="match status" value="2"/>
</dbReference>
<evidence type="ECO:0000256" key="12">
    <source>
        <dbReference type="ARBA" id="ARBA00023316"/>
    </source>
</evidence>
<feature type="transmembrane region" description="Helical" evidence="13">
    <location>
        <begin position="161"/>
        <end position="184"/>
    </location>
</feature>
<dbReference type="OrthoDB" id="2189463at2759"/>
<dbReference type="EMBL" id="LPNM01000005">
    <property type="protein sequence ID" value="OEJ88363.1"/>
    <property type="molecule type" value="Genomic_DNA"/>
</dbReference>
<comment type="function">
    <text evidence="1">Chaperone required for the export of the chitin synthase CHS3 from the endoplasmic reticulum.</text>
</comment>
<evidence type="ECO:0000256" key="11">
    <source>
        <dbReference type="ARBA" id="ARBA00023136"/>
    </source>
</evidence>
<dbReference type="GO" id="GO:0006457">
    <property type="term" value="P:protein folding"/>
    <property type="evidence" value="ECO:0007669"/>
    <property type="project" value="TreeGrafter"/>
</dbReference>
<dbReference type="InParanoid" id="A0A1E5RNS7"/>
<organism evidence="14 15">
    <name type="scientific">Hanseniaspora osmophila</name>
    <dbReference type="NCBI Taxonomy" id="56408"/>
    <lineage>
        <taxon>Eukaryota</taxon>
        <taxon>Fungi</taxon>
        <taxon>Dikarya</taxon>
        <taxon>Ascomycota</taxon>
        <taxon>Saccharomycotina</taxon>
        <taxon>Saccharomycetes</taxon>
        <taxon>Saccharomycodales</taxon>
        <taxon>Saccharomycodaceae</taxon>
        <taxon>Hanseniaspora</taxon>
    </lineage>
</organism>
<dbReference type="AlphaFoldDB" id="A0A1E5RNS7"/>
<evidence type="ECO:0000256" key="6">
    <source>
        <dbReference type="ARBA" id="ARBA00022448"/>
    </source>
</evidence>
<proteinExistence type="inferred from homology"/>
<comment type="similarity">
    <text evidence="3">Belongs to the CHS7 family.</text>
</comment>
<comment type="subunit">
    <text evidence="4">Interacts with CHS3.</text>
</comment>
<keyword evidence="10 13" id="KW-1133">Transmembrane helix</keyword>
<evidence type="ECO:0000256" key="3">
    <source>
        <dbReference type="ARBA" id="ARBA00009274"/>
    </source>
</evidence>
<feature type="transmembrane region" description="Helical" evidence="13">
    <location>
        <begin position="96"/>
        <end position="113"/>
    </location>
</feature>
<evidence type="ECO:0000256" key="1">
    <source>
        <dbReference type="ARBA" id="ARBA00002732"/>
    </source>
</evidence>
<dbReference type="PANTHER" id="PTHR35329:SF2">
    <property type="entry name" value="CHITIN SYNTHASE EXPORT CHAPERONE"/>
    <property type="match status" value="1"/>
</dbReference>
<evidence type="ECO:0000256" key="8">
    <source>
        <dbReference type="ARBA" id="ARBA00022824"/>
    </source>
</evidence>
<keyword evidence="7 13" id="KW-0812">Transmembrane</keyword>
<gene>
    <name evidence="14" type="ORF">AWRI3579_g670</name>
</gene>
<comment type="subcellular location">
    <subcellularLocation>
        <location evidence="2">Endoplasmic reticulum membrane</location>
        <topology evidence="2">Multi-pass membrane protein</topology>
    </subcellularLocation>
</comment>
<keyword evidence="15" id="KW-1185">Reference proteome</keyword>
<dbReference type="GO" id="GO:0005789">
    <property type="term" value="C:endoplasmic reticulum membrane"/>
    <property type="evidence" value="ECO:0007669"/>
    <property type="project" value="UniProtKB-SubCell"/>
</dbReference>
<evidence type="ECO:0000256" key="7">
    <source>
        <dbReference type="ARBA" id="ARBA00022692"/>
    </source>
</evidence>
<evidence type="ECO:0000256" key="13">
    <source>
        <dbReference type="SAM" id="Phobius"/>
    </source>
</evidence>
<dbReference type="STRING" id="56408.A0A1E5RNS7"/>
<keyword evidence="6" id="KW-0813">Transport</keyword>
<keyword evidence="9" id="KW-0653">Protein transport</keyword>
<feature type="transmembrane region" description="Helical" evidence="13">
    <location>
        <begin position="61"/>
        <end position="84"/>
    </location>
</feature>
<evidence type="ECO:0000313" key="15">
    <source>
        <dbReference type="Proteomes" id="UP000095728"/>
    </source>
</evidence>
<accession>A0A1E5RNS7</accession>
<evidence type="ECO:0000256" key="9">
    <source>
        <dbReference type="ARBA" id="ARBA00022927"/>
    </source>
</evidence>
<keyword evidence="8" id="KW-0256">Endoplasmic reticulum</keyword>
<evidence type="ECO:0000256" key="4">
    <source>
        <dbReference type="ARBA" id="ARBA00011864"/>
    </source>
</evidence>
<reference evidence="15" key="1">
    <citation type="journal article" date="2016" name="Genome Announc.">
        <title>Genome sequences of three species of Hanseniaspora isolated from spontaneous wine fermentations.</title>
        <authorList>
            <person name="Sternes P.R."/>
            <person name="Lee D."/>
            <person name="Kutyna D.R."/>
            <person name="Borneman A.R."/>
        </authorList>
    </citation>
    <scope>NUCLEOTIDE SEQUENCE [LARGE SCALE GENOMIC DNA]</scope>
    <source>
        <strain evidence="15">AWRI3579</strain>
    </source>
</reference>
<keyword evidence="11 13" id="KW-0472">Membrane</keyword>
<dbReference type="FunCoup" id="A0A1E5RNS7">
    <property type="interactions" value="63"/>
</dbReference>
<feature type="transmembrane region" description="Helical" evidence="13">
    <location>
        <begin position="125"/>
        <end position="149"/>
    </location>
</feature>
<protein>
    <recommendedName>
        <fullName evidence="5">Chitin synthase export chaperone</fullName>
    </recommendedName>
</protein>
<feature type="transmembrane region" description="Helical" evidence="13">
    <location>
        <begin position="240"/>
        <end position="261"/>
    </location>
</feature>
<keyword evidence="12" id="KW-0961">Cell wall biogenesis/degradation</keyword>
<dbReference type="InterPro" id="IPR022057">
    <property type="entry name" value="Chs7"/>
</dbReference>